<comment type="caution">
    <text evidence="7">The sequence shown here is derived from an EMBL/GenBank/DDBJ whole genome shotgun (WGS) entry which is preliminary data.</text>
</comment>
<organism evidence="7 8">
    <name type="scientific">Marinobacterium mangrovicola</name>
    <dbReference type="NCBI Taxonomy" id="1476959"/>
    <lineage>
        <taxon>Bacteria</taxon>
        <taxon>Pseudomonadati</taxon>
        <taxon>Pseudomonadota</taxon>
        <taxon>Gammaproteobacteria</taxon>
        <taxon>Oceanospirillales</taxon>
        <taxon>Oceanospirillaceae</taxon>
        <taxon>Marinobacterium</taxon>
    </lineage>
</organism>
<feature type="transmembrane region" description="Helical" evidence="5">
    <location>
        <begin position="199"/>
        <end position="218"/>
    </location>
</feature>
<feature type="transmembrane region" description="Helical" evidence="5">
    <location>
        <begin position="44"/>
        <end position="62"/>
    </location>
</feature>
<feature type="transmembrane region" description="Helical" evidence="5">
    <location>
        <begin position="355"/>
        <end position="373"/>
    </location>
</feature>
<dbReference type="Pfam" id="PF07690">
    <property type="entry name" value="MFS_1"/>
    <property type="match status" value="1"/>
</dbReference>
<dbReference type="InterPro" id="IPR020846">
    <property type="entry name" value="MFS_dom"/>
</dbReference>
<dbReference type="EMBL" id="SMFU01000009">
    <property type="protein sequence ID" value="TCK05830.1"/>
    <property type="molecule type" value="Genomic_DNA"/>
</dbReference>
<feature type="domain" description="Major facilitator superfamily (MFS) profile" evidence="6">
    <location>
        <begin position="2"/>
        <end position="377"/>
    </location>
</feature>
<dbReference type="CDD" id="cd17477">
    <property type="entry name" value="MFS_YcaD_like"/>
    <property type="match status" value="1"/>
</dbReference>
<feature type="transmembrane region" description="Helical" evidence="5">
    <location>
        <begin position="323"/>
        <end position="343"/>
    </location>
</feature>
<feature type="compositionally biased region" description="Basic and acidic residues" evidence="4">
    <location>
        <begin position="460"/>
        <end position="475"/>
    </location>
</feature>
<dbReference type="InterPro" id="IPR047200">
    <property type="entry name" value="MFS_YcaD-like"/>
</dbReference>
<feature type="region of interest" description="Disordered" evidence="4">
    <location>
        <begin position="401"/>
        <end position="525"/>
    </location>
</feature>
<feature type="compositionally biased region" description="Basic and acidic residues" evidence="4">
    <location>
        <begin position="508"/>
        <end position="525"/>
    </location>
</feature>
<evidence type="ECO:0000256" key="3">
    <source>
        <dbReference type="ARBA" id="ARBA00023136"/>
    </source>
</evidence>
<dbReference type="RefSeq" id="WP_165900313.1">
    <property type="nucleotide sequence ID" value="NZ_SMFU01000009.1"/>
</dbReference>
<feature type="transmembrane region" description="Helical" evidence="5">
    <location>
        <begin position="264"/>
        <end position="282"/>
    </location>
</feature>
<dbReference type="GO" id="GO:0005886">
    <property type="term" value="C:plasma membrane"/>
    <property type="evidence" value="ECO:0007669"/>
    <property type="project" value="TreeGrafter"/>
</dbReference>
<feature type="transmembrane region" description="Helical" evidence="5">
    <location>
        <begin position="74"/>
        <end position="91"/>
    </location>
</feature>
<feature type="transmembrane region" description="Helical" evidence="5">
    <location>
        <begin position="158"/>
        <end position="178"/>
    </location>
</feature>
<dbReference type="SUPFAM" id="SSF103473">
    <property type="entry name" value="MFS general substrate transporter"/>
    <property type="match status" value="1"/>
</dbReference>
<keyword evidence="2 5" id="KW-1133">Transmembrane helix</keyword>
<evidence type="ECO:0000256" key="4">
    <source>
        <dbReference type="SAM" id="MobiDB-lite"/>
    </source>
</evidence>
<keyword evidence="1 5" id="KW-0812">Transmembrane</keyword>
<reference evidence="7 8" key="1">
    <citation type="submission" date="2019-03" db="EMBL/GenBank/DDBJ databases">
        <title>Genomic Encyclopedia of Archaeal and Bacterial Type Strains, Phase II (KMG-II): from individual species to whole genera.</title>
        <authorList>
            <person name="Goeker M."/>
        </authorList>
    </citation>
    <scope>NUCLEOTIDE SEQUENCE [LARGE SCALE GENOMIC DNA]</scope>
    <source>
        <strain evidence="7 8">DSM 27697</strain>
    </source>
</reference>
<protein>
    <submittedName>
        <fullName evidence="7">Putative MFS family arabinose efflux permease</fullName>
    </submittedName>
</protein>
<keyword evidence="3 5" id="KW-0472">Membrane</keyword>
<evidence type="ECO:0000313" key="7">
    <source>
        <dbReference type="EMBL" id="TCK05830.1"/>
    </source>
</evidence>
<sequence>MRLIIISLSALFISLALVIGGNAYLLTYLGVRLGAEGVPPTQVGFIMVCYSIGFAIGSHYATHLVAKVGHIRTFAAMAALTAMASMSYPLMDSVYFWATLRFVGGITAAGLYVIIESWFSAVASNNNRGTLFALYQVAAYGSSTLAQMTVGYSEPLSSVPFTGAALVLLAAIIPLCLSRMQSPHIEPGPKMSLLTLYREAPLGLTCAFTGGIMLGAYYSLVPLFGSLTNMSVKEVSQLMTASVLLALLLAWPVGWICDRVQRSQVMLVITLTAAFLSLAVALSVDMSFLIRVVPAAVLLGMLSLVNSVAVALTHDRIDASARVAASSALMLCYGVGSIIGPIGSSMLMEAFAPETMFVGFAVLLVTLASYVRYRQKRMPPLPITAQEHYVATMPETQLSSEFDPRYETEEENETSVEDIFPEEWVEAWGDDASEEKDEEKEPEPSATSEEIEVGGEMIGMEERDSSYWEEKRKAGEAAQAPDSDQGEAPAAEKPATNAEQPEATEPGADEKTDAEADKDKDKKPD</sequence>
<dbReference type="InterPro" id="IPR036259">
    <property type="entry name" value="MFS_trans_sf"/>
</dbReference>
<feature type="transmembrane region" description="Helical" evidence="5">
    <location>
        <begin position="131"/>
        <end position="152"/>
    </location>
</feature>
<dbReference type="PANTHER" id="PTHR23521:SF3">
    <property type="entry name" value="MFS TRANSPORTER"/>
    <property type="match status" value="1"/>
</dbReference>
<dbReference type="Proteomes" id="UP000294546">
    <property type="component" value="Unassembled WGS sequence"/>
</dbReference>
<keyword evidence="8" id="KW-1185">Reference proteome</keyword>
<dbReference type="AlphaFoldDB" id="A0A4R1GG19"/>
<dbReference type="PANTHER" id="PTHR23521">
    <property type="entry name" value="TRANSPORTER MFS SUPERFAMILY"/>
    <property type="match status" value="1"/>
</dbReference>
<dbReference type="PROSITE" id="PS50850">
    <property type="entry name" value="MFS"/>
    <property type="match status" value="1"/>
</dbReference>
<evidence type="ECO:0000313" key="8">
    <source>
        <dbReference type="Proteomes" id="UP000294546"/>
    </source>
</evidence>
<evidence type="ECO:0000259" key="6">
    <source>
        <dbReference type="PROSITE" id="PS50850"/>
    </source>
</evidence>
<gene>
    <name evidence="7" type="ORF">CLV83_2763</name>
</gene>
<feature type="transmembrane region" description="Helical" evidence="5">
    <location>
        <begin position="238"/>
        <end position="257"/>
    </location>
</feature>
<evidence type="ECO:0000256" key="5">
    <source>
        <dbReference type="SAM" id="Phobius"/>
    </source>
</evidence>
<accession>A0A4R1GG19</accession>
<evidence type="ECO:0000256" key="1">
    <source>
        <dbReference type="ARBA" id="ARBA00022692"/>
    </source>
</evidence>
<dbReference type="Gene3D" id="1.20.1250.20">
    <property type="entry name" value="MFS general substrate transporter like domains"/>
    <property type="match status" value="2"/>
</dbReference>
<evidence type="ECO:0000256" key="2">
    <source>
        <dbReference type="ARBA" id="ARBA00022989"/>
    </source>
</evidence>
<feature type="compositionally biased region" description="Acidic residues" evidence="4">
    <location>
        <begin position="408"/>
        <end position="441"/>
    </location>
</feature>
<dbReference type="GO" id="GO:0022857">
    <property type="term" value="F:transmembrane transporter activity"/>
    <property type="evidence" value="ECO:0007669"/>
    <property type="project" value="InterPro"/>
</dbReference>
<feature type="transmembrane region" description="Helical" evidence="5">
    <location>
        <begin position="288"/>
        <end position="311"/>
    </location>
</feature>
<name>A0A4R1GG19_9GAMM</name>
<feature type="transmembrane region" description="Helical" evidence="5">
    <location>
        <begin position="97"/>
        <end position="119"/>
    </location>
</feature>
<dbReference type="InterPro" id="IPR011701">
    <property type="entry name" value="MFS"/>
</dbReference>
<proteinExistence type="predicted"/>